<dbReference type="PANTHER" id="PTHR46469:SF1">
    <property type="entry name" value="TRANSCRIPTION INITIATION FACTOR TFIID SUBUNIT 8"/>
    <property type="match status" value="1"/>
</dbReference>
<feature type="compositionally biased region" description="Basic and acidic residues" evidence="7">
    <location>
        <begin position="287"/>
        <end position="298"/>
    </location>
</feature>
<dbReference type="InterPro" id="IPR037818">
    <property type="entry name" value="TAF8"/>
</dbReference>
<keyword evidence="11" id="KW-1185">Reference proteome</keyword>
<evidence type="ECO:0000313" key="10">
    <source>
        <dbReference type="EMBL" id="PVH96759.1"/>
    </source>
</evidence>
<reference evidence="10 11" key="1">
    <citation type="journal article" date="2018" name="Sci. Rep.">
        <title>Comparative genomics provides insights into the lifestyle and reveals functional heterogeneity of dark septate endophytic fungi.</title>
        <authorList>
            <person name="Knapp D.G."/>
            <person name="Nemeth J.B."/>
            <person name="Barry K."/>
            <person name="Hainaut M."/>
            <person name="Henrissat B."/>
            <person name="Johnson J."/>
            <person name="Kuo A."/>
            <person name="Lim J.H.P."/>
            <person name="Lipzen A."/>
            <person name="Nolan M."/>
            <person name="Ohm R.A."/>
            <person name="Tamas L."/>
            <person name="Grigoriev I.V."/>
            <person name="Spatafora J.W."/>
            <person name="Nagy L.G."/>
            <person name="Kovacs G.M."/>
        </authorList>
    </citation>
    <scope>NUCLEOTIDE SEQUENCE [LARGE SCALE GENOMIC DNA]</scope>
    <source>
        <strain evidence="10 11">DSE2036</strain>
    </source>
</reference>
<evidence type="ECO:0000259" key="9">
    <source>
        <dbReference type="Pfam" id="PF10406"/>
    </source>
</evidence>
<dbReference type="InterPro" id="IPR019473">
    <property type="entry name" value="TFIID_su8_C"/>
</dbReference>
<evidence type="ECO:0000256" key="2">
    <source>
        <dbReference type="ARBA" id="ARBA00008767"/>
    </source>
</evidence>
<gene>
    <name evidence="10" type="ORF">DM02DRAFT_616977</name>
</gene>
<dbReference type="CDD" id="cd08049">
    <property type="entry name" value="TAF8"/>
    <property type="match status" value="1"/>
</dbReference>
<dbReference type="Pfam" id="PF07524">
    <property type="entry name" value="Bromo_TP"/>
    <property type="match status" value="1"/>
</dbReference>
<evidence type="ECO:0000313" key="11">
    <source>
        <dbReference type="Proteomes" id="UP000244855"/>
    </source>
</evidence>
<dbReference type="STRING" id="97972.A0A2V1DHQ8"/>
<dbReference type="AlphaFoldDB" id="A0A2V1DHQ8"/>
<evidence type="ECO:0000256" key="1">
    <source>
        <dbReference type="ARBA" id="ARBA00004123"/>
    </source>
</evidence>
<proteinExistence type="inferred from homology"/>
<keyword evidence="5" id="KW-0804">Transcription</keyword>
<feature type="region of interest" description="Disordered" evidence="7">
    <location>
        <begin position="287"/>
        <end position="325"/>
    </location>
</feature>
<keyword evidence="6" id="KW-0539">Nucleus</keyword>
<dbReference type="OrthoDB" id="2193813at2759"/>
<comment type="similarity">
    <text evidence="2">Belongs to the TAF8 family.</text>
</comment>
<evidence type="ECO:0000256" key="5">
    <source>
        <dbReference type="ARBA" id="ARBA00023163"/>
    </source>
</evidence>
<dbReference type="EMBL" id="KZ805455">
    <property type="protein sequence ID" value="PVH96759.1"/>
    <property type="molecule type" value="Genomic_DNA"/>
</dbReference>
<dbReference type="Pfam" id="PF10406">
    <property type="entry name" value="TAF8_C"/>
    <property type="match status" value="1"/>
</dbReference>
<evidence type="ECO:0000256" key="6">
    <source>
        <dbReference type="ARBA" id="ARBA00023242"/>
    </source>
</evidence>
<evidence type="ECO:0000256" key="7">
    <source>
        <dbReference type="SAM" id="MobiDB-lite"/>
    </source>
</evidence>
<name>A0A2V1DHQ8_9PLEO</name>
<dbReference type="GO" id="GO:0005669">
    <property type="term" value="C:transcription factor TFIID complex"/>
    <property type="evidence" value="ECO:0007669"/>
    <property type="project" value="InterPro"/>
</dbReference>
<accession>A0A2V1DHQ8</accession>
<protein>
    <recommendedName>
        <fullName evidence="3">Transcription initiation factor TFIID subunit 8</fullName>
    </recommendedName>
</protein>
<evidence type="ECO:0000256" key="4">
    <source>
        <dbReference type="ARBA" id="ARBA00023015"/>
    </source>
</evidence>
<organism evidence="10 11">
    <name type="scientific">Periconia macrospinosa</name>
    <dbReference type="NCBI Taxonomy" id="97972"/>
    <lineage>
        <taxon>Eukaryota</taxon>
        <taxon>Fungi</taxon>
        <taxon>Dikarya</taxon>
        <taxon>Ascomycota</taxon>
        <taxon>Pezizomycotina</taxon>
        <taxon>Dothideomycetes</taxon>
        <taxon>Pleosporomycetidae</taxon>
        <taxon>Pleosporales</taxon>
        <taxon>Massarineae</taxon>
        <taxon>Periconiaceae</taxon>
        <taxon>Periconia</taxon>
    </lineage>
</organism>
<dbReference type="InterPro" id="IPR006565">
    <property type="entry name" value="BTP"/>
</dbReference>
<feature type="domain" description="Transcription factor TFIID subunit 8 C-terminal" evidence="9">
    <location>
        <begin position="196"/>
        <end position="244"/>
    </location>
</feature>
<dbReference type="GO" id="GO:0046982">
    <property type="term" value="F:protein heterodimerization activity"/>
    <property type="evidence" value="ECO:0007669"/>
    <property type="project" value="InterPro"/>
</dbReference>
<dbReference type="InterPro" id="IPR009072">
    <property type="entry name" value="Histone-fold"/>
</dbReference>
<comment type="subcellular location">
    <subcellularLocation>
        <location evidence="1">Nucleus</location>
    </subcellularLocation>
</comment>
<evidence type="ECO:0000256" key="3">
    <source>
        <dbReference type="ARBA" id="ARBA00017307"/>
    </source>
</evidence>
<keyword evidence="4" id="KW-0805">Transcription regulation</keyword>
<sequence>MPGLISPISAASHGTAAGMKRARAEEAIPTYGEPHPKKRRVVHKLQHTQPIQHIIEPLGGGFGAAGDKQFFDYQLRRAIAVQCKGIGFDSSRPEALEQFSGLVDDFMTNFLADVRKSMSSARRTETVPHDWIYALKSSGINGSSALEEHLNHGSVPPALIQPPFAPSDNIEPPPPDFEGLLGSELSGKADKESRKYIPAHFPPFPSRHTYKATPVFAHRENDPRSIREKAAEEGIAAEKSLRTLMAAQKAGLQKRKGGKRKESELLRKRNAMWKEAMEDCLQDEAEREAKERRRRADLDREDDEWEEGTHSMALTQTQSQHERKINLDEGVQVNYDRKFWRKNARGV</sequence>
<evidence type="ECO:0000259" key="8">
    <source>
        <dbReference type="Pfam" id="PF07524"/>
    </source>
</evidence>
<feature type="domain" description="Bromodomain associated" evidence="8">
    <location>
        <begin position="74"/>
        <end position="141"/>
    </location>
</feature>
<dbReference type="PANTHER" id="PTHR46469">
    <property type="entry name" value="TRANSCRIPTION INITIATION FACTOR TFIID SUBUNIT 8"/>
    <property type="match status" value="1"/>
</dbReference>
<dbReference type="CDD" id="cd00076">
    <property type="entry name" value="HFD_SF"/>
    <property type="match status" value="1"/>
</dbReference>
<dbReference type="Gene3D" id="1.10.20.10">
    <property type="entry name" value="Histone, subunit A"/>
    <property type="match status" value="1"/>
</dbReference>
<dbReference type="GO" id="GO:0006367">
    <property type="term" value="P:transcription initiation at RNA polymerase II promoter"/>
    <property type="evidence" value="ECO:0007669"/>
    <property type="project" value="TreeGrafter"/>
</dbReference>
<dbReference type="Proteomes" id="UP000244855">
    <property type="component" value="Unassembled WGS sequence"/>
</dbReference>